<gene>
    <name evidence="2" type="ORF">M0R45_022634</name>
</gene>
<evidence type="ECO:0000313" key="3">
    <source>
        <dbReference type="Proteomes" id="UP001457282"/>
    </source>
</evidence>
<feature type="region of interest" description="Disordered" evidence="1">
    <location>
        <begin position="1"/>
        <end position="20"/>
    </location>
</feature>
<comment type="caution">
    <text evidence="2">The sequence shown here is derived from an EMBL/GenBank/DDBJ whole genome shotgun (WGS) entry which is preliminary data.</text>
</comment>
<sequence>MSHSTGHSFVQPGKDTERFTLRPPVEVRKQIVNRELHQSTSVLVLPKEGSSRRGLRLGESGGNNRVRNYKRLEPIDRTFKSDRWVFSRAPSFLTRMLSIKSPRVVANVGEHGSWSCCVLWGVERRGEGAERKRKGREKEKKE</sequence>
<keyword evidence="3" id="KW-1185">Reference proteome</keyword>
<protein>
    <submittedName>
        <fullName evidence="2">Uncharacterized protein</fullName>
    </submittedName>
</protein>
<organism evidence="2 3">
    <name type="scientific">Rubus argutus</name>
    <name type="common">Southern blackberry</name>
    <dbReference type="NCBI Taxonomy" id="59490"/>
    <lineage>
        <taxon>Eukaryota</taxon>
        <taxon>Viridiplantae</taxon>
        <taxon>Streptophyta</taxon>
        <taxon>Embryophyta</taxon>
        <taxon>Tracheophyta</taxon>
        <taxon>Spermatophyta</taxon>
        <taxon>Magnoliopsida</taxon>
        <taxon>eudicotyledons</taxon>
        <taxon>Gunneridae</taxon>
        <taxon>Pentapetalae</taxon>
        <taxon>rosids</taxon>
        <taxon>fabids</taxon>
        <taxon>Rosales</taxon>
        <taxon>Rosaceae</taxon>
        <taxon>Rosoideae</taxon>
        <taxon>Rosoideae incertae sedis</taxon>
        <taxon>Rubus</taxon>
    </lineage>
</organism>
<evidence type="ECO:0000313" key="2">
    <source>
        <dbReference type="EMBL" id="KAK9935533.1"/>
    </source>
</evidence>
<proteinExistence type="predicted"/>
<dbReference type="AlphaFoldDB" id="A0AAW1XIB4"/>
<dbReference type="Proteomes" id="UP001457282">
    <property type="component" value="Unassembled WGS sequence"/>
</dbReference>
<accession>A0AAW1XIB4</accession>
<evidence type="ECO:0000256" key="1">
    <source>
        <dbReference type="SAM" id="MobiDB-lite"/>
    </source>
</evidence>
<reference evidence="2 3" key="1">
    <citation type="journal article" date="2023" name="G3 (Bethesda)">
        <title>A chromosome-length genome assembly and annotation of blackberry (Rubus argutus, cv. 'Hillquist').</title>
        <authorList>
            <person name="Bruna T."/>
            <person name="Aryal R."/>
            <person name="Dudchenko O."/>
            <person name="Sargent D.J."/>
            <person name="Mead D."/>
            <person name="Buti M."/>
            <person name="Cavallini A."/>
            <person name="Hytonen T."/>
            <person name="Andres J."/>
            <person name="Pham M."/>
            <person name="Weisz D."/>
            <person name="Mascagni F."/>
            <person name="Usai G."/>
            <person name="Natali L."/>
            <person name="Bassil N."/>
            <person name="Fernandez G.E."/>
            <person name="Lomsadze A."/>
            <person name="Armour M."/>
            <person name="Olukolu B."/>
            <person name="Poorten T."/>
            <person name="Britton C."/>
            <person name="Davik J."/>
            <person name="Ashrafi H."/>
            <person name="Aiden E.L."/>
            <person name="Borodovsky M."/>
            <person name="Worthington M."/>
        </authorList>
    </citation>
    <scope>NUCLEOTIDE SEQUENCE [LARGE SCALE GENOMIC DNA]</scope>
    <source>
        <strain evidence="2">PI 553951</strain>
    </source>
</reference>
<dbReference type="EMBL" id="JBEDUW010000004">
    <property type="protein sequence ID" value="KAK9935533.1"/>
    <property type="molecule type" value="Genomic_DNA"/>
</dbReference>
<name>A0AAW1XIB4_RUBAR</name>